<keyword evidence="2" id="KW-1185">Reference proteome</keyword>
<evidence type="ECO:0000313" key="1">
    <source>
        <dbReference type="EMBL" id="TAA18201.1"/>
    </source>
</evidence>
<comment type="caution">
    <text evidence="1">The sequence shown here is derived from an EMBL/GenBank/DDBJ whole genome shotgun (WGS) entry which is preliminary data.</text>
</comment>
<name>A0ABY1WB15_9GAMM</name>
<accession>A0ABY1WB15</accession>
<organism evidence="1 2">
    <name type="scientific">Pseudoxanthomonas winnipegensis</name>
    <dbReference type="NCBI Taxonomy" id="2480810"/>
    <lineage>
        <taxon>Bacteria</taxon>
        <taxon>Pseudomonadati</taxon>
        <taxon>Pseudomonadota</taxon>
        <taxon>Gammaproteobacteria</taxon>
        <taxon>Lysobacterales</taxon>
        <taxon>Lysobacteraceae</taxon>
        <taxon>Pseudoxanthomonas</taxon>
    </lineage>
</organism>
<evidence type="ECO:0008006" key="3">
    <source>
        <dbReference type="Google" id="ProtNLM"/>
    </source>
</evidence>
<dbReference type="Proteomes" id="UP000293089">
    <property type="component" value="Unassembled WGS sequence"/>
</dbReference>
<dbReference type="RefSeq" id="WP_130532621.1">
    <property type="nucleotide sequence ID" value="NZ_SHME01000004.1"/>
</dbReference>
<proteinExistence type="predicted"/>
<sequence>MNLLSGPMVKLLLYAIGALALLCVVEGAALYVQAVRHREAATTAKAESDQWRNSYATAATKASELVVANAGWKSTAGELQAQLVAEQKQCAALTARNDKAIATARAEAADADAALKTFVDRFAAAQRKPDCASALHALAASCPSLEGY</sequence>
<protein>
    <recommendedName>
        <fullName evidence="3">DUF2514 family protein</fullName>
    </recommendedName>
</protein>
<dbReference type="EMBL" id="SHME01000004">
    <property type="protein sequence ID" value="TAA18201.1"/>
    <property type="molecule type" value="Genomic_DNA"/>
</dbReference>
<gene>
    <name evidence="1" type="ORF">EA658_13700</name>
</gene>
<evidence type="ECO:0000313" key="2">
    <source>
        <dbReference type="Proteomes" id="UP000293089"/>
    </source>
</evidence>
<reference evidence="1 2" key="1">
    <citation type="submission" date="2019-02" db="EMBL/GenBank/DDBJ databases">
        <title>WGS of Pseudoxanthomonas species novum from clinical isolates.</title>
        <authorList>
            <person name="Bernier A.-M."/>
            <person name="Bernard K."/>
            <person name="Vachon A."/>
        </authorList>
    </citation>
    <scope>NUCLEOTIDE SEQUENCE [LARGE SCALE GENOMIC DNA]</scope>
    <source>
        <strain evidence="2">NML 170316</strain>
    </source>
</reference>